<dbReference type="AlphaFoldDB" id="A0A0G0GEF5"/>
<gene>
    <name evidence="1" type="ORF">UR96_C0047G0007</name>
</gene>
<name>A0A0G0GEF5_9BACT</name>
<organism evidence="1 2">
    <name type="scientific">candidate division WS6 bacterium GW2011_GWC1_36_11</name>
    <dbReference type="NCBI Taxonomy" id="1619090"/>
    <lineage>
        <taxon>Bacteria</taxon>
        <taxon>Candidatus Dojkabacteria</taxon>
    </lineage>
</organism>
<dbReference type="EMBL" id="LBRE01000047">
    <property type="protein sequence ID" value="KKP90077.1"/>
    <property type="molecule type" value="Genomic_DNA"/>
</dbReference>
<evidence type="ECO:0000313" key="2">
    <source>
        <dbReference type="Proteomes" id="UP000034140"/>
    </source>
</evidence>
<protein>
    <submittedName>
        <fullName evidence="1">Uncharacterized protein</fullName>
    </submittedName>
</protein>
<proteinExistence type="predicted"/>
<reference evidence="1 2" key="1">
    <citation type="journal article" date="2015" name="Nature">
        <title>rRNA introns, odd ribosomes, and small enigmatic genomes across a large radiation of phyla.</title>
        <authorList>
            <person name="Brown C.T."/>
            <person name="Hug L.A."/>
            <person name="Thomas B.C."/>
            <person name="Sharon I."/>
            <person name="Castelle C.J."/>
            <person name="Singh A."/>
            <person name="Wilkins M.J."/>
            <person name="Williams K.H."/>
            <person name="Banfield J.F."/>
        </authorList>
    </citation>
    <scope>NUCLEOTIDE SEQUENCE [LARGE SCALE GENOMIC DNA]</scope>
</reference>
<dbReference type="Proteomes" id="UP000034140">
    <property type="component" value="Unassembled WGS sequence"/>
</dbReference>
<sequence>MGFLQIALRGEKGMGKDVVTVKLAIIPVGLVVSAKGRNFYLQHHTLRSIVHFAQNFPESFDIYIYVNDVKQEDTVTGANNTEKIENLKVWLQDLIKKNQILLKDEAEFQEELKAI</sequence>
<accession>A0A0G0GEF5</accession>
<comment type="caution">
    <text evidence="1">The sequence shown here is derived from an EMBL/GenBank/DDBJ whole genome shotgun (WGS) entry which is preliminary data.</text>
</comment>
<evidence type="ECO:0000313" key="1">
    <source>
        <dbReference type="EMBL" id="KKP90077.1"/>
    </source>
</evidence>